<keyword evidence="2" id="KW-1185">Reference proteome</keyword>
<dbReference type="AlphaFoldDB" id="A0A9P4NEH0"/>
<organism evidence="1 2">
    <name type="scientific">Tothia fuscella</name>
    <dbReference type="NCBI Taxonomy" id="1048955"/>
    <lineage>
        <taxon>Eukaryota</taxon>
        <taxon>Fungi</taxon>
        <taxon>Dikarya</taxon>
        <taxon>Ascomycota</taxon>
        <taxon>Pezizomycotina</taxon>
        <taxon>Dothideomycetes</taxon>
        <taxon>Pleosporomycetidae</taxon>
        <taxon>Venturiales</taxon>
        <taxon>Cylindrosympodiaceae</taxon>
        <taxon>Tothia</taxon>
    </lineage>
</organism>
<dbReference type="EMBL" id="MU007137">
    <property type="protein sequence ID" value="KAF2417648.1"/>
    <property type="molecule type" value="Genomic_DNA"/>
</dbReference>
<protein>
    <submittedName>
        <fullName evidence="1">Uncharacterized protein</fullName>
    </submittedName>
</protein>
<gene>
    <name evidence="1" type="ORF">EJ08DRAFT_71988</name>
</gene>
<name>A0A9P4NEH0_9PEZI</name>
<proteinExistence type="predicted"/>
<dbReference type="Proteomes" id="UP000800235">
    <property type="component" value="Unassembled WGS sequence"/>
</dbReference>
<accession>A0A9P4NEH0</accession>
<comment type="caution">
    <text evidence="1">The sequence shown here is derived from an EMBL/GenBank/DDBJ whole genome shotgun (WGS) entry which is preliminary data.</text>
</comment>
<sequence>MGLYGRTRCRSRRLGDSPKESNHWFWSARACLLYFVSFPFLLDQFLLFQIRPRRPSSSYHLLLPHIIRSYTVSSLRVFLSAALP</sequence>
<evidence type="ECO:0000313" key="1">
    <source>
        <dbReference type="EMBL" id="KAF2417648.1"/>
    </source>
</evidence>
<reference evidence="1" key="1">
    <citation type="journal article" date="2020" name="Stud. Mycol.">
        <title>101 Dothideomycetes genomes: a test case for predicting lifestyles and emergence of pathogens.</title>
        <authorList>
            <person name="Haridas S."/>
            <person name="Albert R."/>
            <person name="Binder M."/>
            <person name="Bloem J."/>
            <person name="Labutti K."/>
            <person name="Salamov A."/>
            <person name="Andreopoulos B."/>
            <person name="Baker S."/>
            <person name="Barry K."/>
            <person name="Bills G."/>
            <person name="Bluhm B."/>
            <person name="Cannon C."/>
            <person name="Castanera R."/>
            <person name="Culley D."/>
            <person name="Daum C."/>
            <person name="Ezra D."/>
            <person name="Gonzalez J."/>
            <person name="Henrissat B."/>
            <person name="Kuo A."/>
            <person name="Liang C."/>
            <person name="Lipzen A."/>
            <person name="Lutzoni F."/>
            <person name="Magnuson J."/>
            <person name="Mondo S."/>
            <person name="Nolan M."/>
            <person name="Ohm R."/>
            <person name="Pangilinan J."/>
            <person name="Park H.-J."/>
            <person name="Ramirez L."/>
            <person name="Alfaro M."/>
            <person name="Sun H."/>
            <person name="Tritt A."/>
            <person name="Yoshinaga Y."/>
            <person name="Zwiers L.-H."/>
            <person name="Turgeon B."/>
            <person name="Goodwin S."/>
            <person name="Spatafora J."/>
            <person name="Crous P."/>
            <person name="Grigoriev I."/>
        </authorList>
    </citation>
    <scope>NUCLEOTIDE SEQUENCE</scope>
    <source>
        <strain evidence="1">CBS 130266</strain>
    </source>
</reference>
<evidence type="ECO:0000313" key="2">
    <source>
        <dbReference type="Proteomes" id="UP000800235"/>
    </source>
</evidence>